<feature type="compositionally biased region" description="Polar residues" evidence="1">
    <location>
        <begin position="1"/>
        <end position="10"/>
    </location>
</feature>
<proteinExistence type="predicted"/>
<accession>A0A2B4RR83</accession>
<dbReference type="OrthoDB" id="5983328at2759"/>
<dbReference type="PANTHER" id="PTHR46601">
    <property type="entry name" value="ULP_PROTEASE DOMAIN-CONTAINING PROTEIN"/>
    <property type="match status" value="1"/>
</dbReference>
<feature type="compositionally biased region" description="Basic and acidic residues" evidence="1">
    <location>
        <begin position="65"/>
        <end position="99"/>
    </location>
</feature>
<comment type="caution">
    <text evidence="2">The sequence shown here is derived from an EMBL/GenBank/DDBJ whole genome shotgun (WGS) entry which is preliminary data.</text>
</comment>
<reference evidence="3" key="1">
    <citation type="journal article" date="2017" name="bioRxiv">
        <title>Comparative analysis of the genomes of Stylophora pistillata and Acropora digitifera provides evidence for extensive differences between species of corals.</title>
        <authorList>
            <person name="Voolstra C.R."/>
            <person name="Li Y."/>
            <person name="Liew Y.J."/>
            <person name="Baumgarten S."/>
            <person name="Zoccola D."/>
            <person name="Flot J.-F."/>
            <person name="Tambutte S."/>
            <person name="Allemand D."/>
            <person name="Aranda M."/>
        </authorList>
    </citation>
    <scope>NUCLEOTIDE SEQUENCE [LARGE SCALE GENOMIC DNA]</scope>
</reference>
<sequence length="1665" mass="190521">METKESNLNPGISRKKAAQEKKAAAKRAREKAYYQQNKEKKIAQIKERRKKLQAEKSIRPQTRSIAEKTKRQQKETEHREASRTAAQEKRDKKRQQTRERVRKYREKKRTKAQDYDNIVDYPGFANRMSKKRATDKVKKTLPSTPRKKAEIVQSIVKSPRTRKVLCEGGLLKTPEDEKETETLRALASDISEGLSHVKRSGSNEKRTVFKAFKSLAFGEEIKKAKAKKSVGKLVNLGEKSISRAIEHREKILKGEVENWLYAKRKVRGDALTDEESKVIYDYWTNTASRPTGDKKDFSRKRIGKKEYIHHAKHVLEKTQTEAFIEFTNLHPEIKVKQRKFETLKPFFVRQARERDRKSCLCRKHVETQIVFSTCMKFRKAAMKTSAGEDTSVLVPKTLSEVVESTLCSKPEGAPFHNIKCLQRECDQCGVALFKLLPTETSDEGSVKWSRYDYIPTGKFLANGQEKKKIALIQKETPPSELFQYFRELLAVYPSHSFMAKWQREQLDNLLDNLPVGHVVCVHDYSEGYTCRQQDEIQSEYFDVAKVSLHVTILHRHAVEEVDGVASTEEDPHLVKEHIFVISDDPVQDYDSVHTMQEFIQNYLTNDLGYNTQMMHEFTDGCAAQYKSRHCIGDLSCSLADFGFPIQRNYFETSHAKGEQDAAGSHVKQKVSQAVLRRTATITSARSMHDFLVQHFSQPAPSSFSARTKSVQLKRRIFHFVPSSGEGSVVRNRAGRKFTELKGIRKLHCVKTTPQQGKVFVRHRSCYCISCIVNDEENCTNKAWLDEWKMVELAREGDLATTRQATEAPILDHDTASYIADLASKGSTVAIAAEDDPVYDFYLLQVTSDGVEELDSNVTDDYQCHYYRVKKTLPSTPRKKAEIVQSIVKSPRTRKVLCEGGLLKTPEDEKETETLRALASDISEGLSHVKRSGSNEKRTVFKAFKSLAFGEEIKKAKAKKSVGKLVNLGEKSISRAIEHREKILKGEVENWLYAKRKVRGDALTDEESKVIYDYWTNTASRPTGDKKDFSRKRIGKKEYIHHAKHVLEKTQTEAFIEFTNLHPEIKVKQRKFETLKPFFVRQARERDRKSCLCRKHVETQIVFSTCMKFRKAAMKTSAGEDTSVLVPKTLSEVVESTLCSKPEGAPFHNIKCLQRECDQCGVALFKLLPTETSDEGSVKWSRYDYIPTGKFLANGQEKKKIALIQKETPPSELFQYFRELLAVYPSHSFMAKWQREQLDNLLDNLPVGHVVCVHDYSEGYTCRQQDEIQSEYFDVAKVSLHVTILHRHAVEEVDGVASTEEDPHLVKEHIFVISDDPVQDYDSVHTMQEFIQNYLTNDLGYNTQMMHEFTDGCAAQYKSRHCIGDLSCSLADFGFPIQRNYFETSHAKGEQDAAGSHVKQKVSQAVLRRTATITSARSMHDFLVQHFSQPAPSSFSARTKSVQLKRRIFHFVPSSGEGSVVRNRAGRKFTELKGIRKLHCVKTTPQQGKVFVRHRSCYCISCIVNDEENCTNKAWLDEWKMVELAREGDLATTRQATEAPILDHDTASYIADLASKGSTVAIAAEDDPVYDFYLLQVTSDGVEELDSNVTDDYQCHYYRGDRVLKGHFYIRENIHDMTFTIDEKRKAFVHAATVRHICGDLPVRKRGRKSIYKLPLKENEEIIASM</sequence>
<organism evidence="2 3">
    <name type="scientific">Stylophora pistillata</name>
    <name type="common">Smooth cauliflower coral</name>
    <dbReference type="NCBI Taxonomy" id="50429"/>
    <lineage>
        <taxon>Eukaryota</taxon>
        <taxon>Metazoa</taxon>
        <taxon>Cnidaria</taxon>
        <taxon>Anthozoa</taxon>
        <taxon>Hexacorallia</taxon>
        <taxon>Scleractinia</taxon>
        <taxon>Astrocoeniina</taxon>
        <taxon>Pocilloporidae</taxon>
        <taxon>Stylophora</taxon>
    </lineage>
</organism>
<feature type="compositionally biased region" description="Basic residues" evidence="1">
    <location>
        <begin position="100"/>
        <end position="110"/>
    </location>
</feature>
<dbReference type="EMBL" id="LSMT01000390">
    <property type="protein sequence ID" value="PFX18828.1"/>
    <property type="molecule type" value="Genomic_DNA"/>
</dbReference>
<feature type="compositionally biased region" description="Basic and acidic residues" evidence="1">
    <location>
        <begin position="37"/>
        <end position="58"/>
    </location>
</feature>
<name>A0A2B4RR83_STYPI</name>
<protein>
    <submittedName>
        <fullName evidence="2">Uncharacterized protein</fullName>
    </submittedName>
</protein>
<evidence type="ECO:0000313" key="3">
    <source>
        <dbReference type="Proteomes" id="UP000225706"/>
    </source>
</evidence>
<keyword evidence="3" id="KW-1185">Reference proteome</keyword>
<dbReference type="PANTHER" id="PTHR46601:SF1">
    <property type="entry name" value="ADF-H DOMAIN-CONTAINING PROTEIN"/>
    <property type="match status" value="1"/>
</dbReference>
<gene>
    <name evidence="2" type="ORF">AWC38_SpisGene16774</name>
</gene>
<feature type="region of interest" description="Disordered" evidence="1">
    <location>
        <begin position="1"/>
        <end position="113"/>
    </location>
</feature>
<dbReference type="Proteomes" id="UP000225706">
    <property type="component" value="Unassembled WGS sequence"/>
</dbReference>
<evidence type="ECO:0000256" key="1">
    <source>
        <dbReference type="SAM" id="MobiDB-lite"/>
    </source>
</evidence>
<evidence type="ECO:0000313" key="2">
    <source>
        <dbReference type="EMBL" id="PFX18828.1"/>
    </source>
</evidence>